<accession>A0ABP9UC04</accession>
<evidence type="ECO:0000313" key="1">
    <source>
        <dbReference type="EMBL" id="GAA5414718.1"/>
    </source>
</evidence>
<gene>
    <name evidence="1" type="ORF">UREOM_4290</name>
</gene>
<name>A0ABP9UC04_9BACT</name>
<sequence>MYIIFNLIISNFSAINEQKYMKSLFFNQKINLLMNNFYFSVVYLKNTNKKLEEYFTLINCLNGPYERINYVFI</sequence>
<dbReference type="EMBL" id="BAABQM010000002">
    <property type="protein sequence ID" value="GAA5414718.1"/>
    <property type="molecule type" value="Genomic_DNA"/>
</dbReference>
<evidence type="ECO:0000313" key="2">
    <source>
        <dbReference type="Proteomes" id="UP001449582"/>
    </source>
</evidence>
<comment type="caution">
    <text evidence="1">The sequence shown here is derived from an EMBL/GenBank/DDBJ whole genome shotgun (WGS) entry which is preliminary data.</text>
</comment>
<reference evidence="1" key="1">
    <citation type="submission" date="2024-02" db="EMBL/GenBank/DDBJ databases">
        <title>Draft genome sequence of new strains in genus Ureaplasma.</title>
        <authorList>
            <person name="Nakajima Y."/>
            <person name="Segawa T."/>
        </authorList>
    </citation>
    <scope>NUCLEOTIDE SEQUENCE [LARGE SCALE GENOMIC DNA]</scope>
    <source>
        <strain evidence="1">OM1</strain>
    </source>
</reference>
<protein>
    <submittedName>
        <fullName evidence="1">Uncharacterized protein</fullName>
    </submittedName>
</protein>
<proteinExistence type="predicted"/>
<dbReference type="Proteomes" id="UP001449582">
    <property type="component" value="Unassembled WGS sequence"/>
</dbReference>
<keyword evidence="2" id="KW-1185">Reference proteome</keyword>
<organism evidence="1 2">
    <name type="scientific">Ureaplasma ceti</name>
    <dbReference type="NCBI Taxonomy" id="3119530"/>
    <lineage>
        <taxon>Bacteria</taxon>
        <taxon>Bacillati</taxon>
        <taxon>Mycoplasmatota</taxon>
        <taxon>Mycoplasmoidales</taxon>
        <taxon>Mycoplasmoidaceae</taxon>
        <taxon>Ureaplasma</taxon>
    </lineage>
</organism>